<dbReference type="EMBL" id="JAGQHR010000001">
    <property type="protein sequence ID" value="MCA9726074.1"/>
    <property type="molecule type" value="Genomic_DNA"/>
</dbReference>
<feature type="region of interest" description="Disordered" evidence="1">
    <location>
        <begin position="96"/>
        <end position="122"/>
    </location>
</feature>
<evidence type="ECO:0000313" key="2">
    <source>
        <dbReference type="EMBL" id="MCA9726074.1"/>
    </source>
</evidence>
<gene>
    <name evidence="2" type="ORF">KC729_00215</name>
</gene>
<dbReference type="SUPFAM" id="SSF52540">
    <property type="entry name" value="P-loop containing nucleoside triphosphate hydrolases"/>
    <property type="match status" value="1"/>
</dbReference>
<evidence type="ECO:0000256" key="1">
    <source>
        <dbReference type="SAM" id="MobiDB-lite"/>
    </source>
</evidence>
<dbReference type="Gene3D" id="3.40.50.300">
    <property type="entry name" value="P-loop containing nucleotide triphosphate hydrolases"/>
    <property type="match status" value="1"/>
</dbReference>
<reference evidence="2" key="2">
    <citation type="journal article" date="2021" name="Microbiome">
        <title>Successional dynamics and alternative stable states in a saline activated sludge microbial community over 9 years.</title>
        <authorList>
            <person name="Wang Y."/>
            <person name="Ye J."/>
            <person name="Ju F."/>
            <person name="Liu L."/>
            <person name="Boyd J.A."/>
            <person name="Deng Y."/>
            <person name="Parks D.H."/>
            <person name="Jiang X."/>
            <person name="Yin X."/>
            <person name="Woodcroft B.J."/>
            <person name="Tyson G.W."/>
            <person name="Hugenholtz P."/>
            <person name="Polz M.F."/>
            <person name="Zhang T."/>
        </authorList>
    </citation>
    <scope>NUCLEOTIDE SEQUENCE</scope>
    <source>
        <strain evidence="2">HKST-UBA01</strain>
    </source>
</reference>
<protein>
    <submittedName>
        <fullName evidence="2">Uncharacterized protein</fullName>
    </submittedName>
</protein>
<dbReference type="AlphaFoldDB" id="A0A956RNQ7"/>
<reference evidence="2" key="1">
    <citation type="submission" date="2020-04" db="EMBL/GenBank/DDBJ databases">
        <authorList>
            <person name="Zhang T."/>
        </authorList>
    </citation>
    <scope>NUCLEOTIDE SEQUENCE</scope>
    <source>
        <strain evidence="2">HKST-UBA01</strain>
    </source>
</reference>
<name>A0A956RNQ7_UNCEI</name>
<feature type="compositionally biased region" description="Basic and acidic residues" evidence="1">
    <location>
        <begin position="110"/>
        <end position="122"/>
    </location>
</feature>
<dbReference type="Proteomes" id="UP000697710">
    <property type="component" value="Unassembled WGS sequence"/>
</dbReference>
<evidence type="ECO:0000313" key="3">
    <source>
        <dbReference type="Proteomes" id="UP000697710"/>
    </source>
</evidence>
<organism evidence="2 3">
    <name type="scientific">Eiseniibacteriota bacterium</name>
    <dbReference type="NCBI Taxonomy" id="2212470"/>
    <lineage>
        <taxon>Bacteria</taxon>
        <taxon>Candidatus Eiseniibacteriota</taxon>
    </lineage>
</organism>
<proteinExistence type="predicted"/>
<sequence>MSYGDFVAQKRRIVHPDGITVNDVNAKLFPFQAAVVRWALRRARAAVWADCGLGKSWMAIEWAHHVSEATGKPVIILCPLAVADQFVAESERMGRKVSHADESTAGEAAFRAERERMEVSHR</sequence>
<comment type="caution">
    <text evidence="2">The sequence shown here is derived from an EMBL/GenBank/DDBJ whole genome shotgun (WGS) entry which is preliminary data.</text>
</comment>
<dbReference type="InterPro" id="IPR027417">
    <property type="entry name" value="P-loop_NTPase"/>
</dbReference>
<accession>A0A956RNQ7</accession>